<evidence type="ECO:0000256" key="2">
    <source>
        <dbReference type="ARBA" id="ARBA00023015"/>
    </source>
</evidence>
<dbReference type="GeneTree" id="ENSGT00940000161176"/>
<accession>A0A8C4QSJ5</accession>
<dbReference type="PANTHER" id="PTHR11829">
    <property type="entry name" value="FORKHEAD BOX PROTEIN"/>
    <property type="match status" value="1"/>
</dbReference>
<dbReference type="PROSITE" id="PS50039">
    <property type="entry name" value="FORK_HEAD_3"/>
    <property type="match status" value="1"/>
</dbReference>
<dbReference type="SUPFAM" id="SSF46785">
    <property type="entry name" value="Winged helix' DNA-binding domain"/>
    <property type="match status" value="1"/>
</dbReference>
<proteinExistence type="predicted"/>
<evidence type="ECO:0000256" key="7">
    <source>
        <dbReference type="SAM" id="MobiDB-lite"/>
    </source>
</evidence>
<dbReference type="GO" id="GO:0005634">
    <property type="term" value="C:nucleus"/>
    <property type="evidence" value="ECO:0007669"/>
    <property type="project" value="UniProtKB-SubCell"/>
</dbReference>
<keyword evidence="3 6" id="KW-0238">DNA-binding</keyword>
<dbReference type="Ensembl" id="ENSEBUT00000020218.1">
    <property type="protein sequence ID" value="ENSEBUP00000019642.1"/>
    <property type="gene ID" value="ENSEBUG00000012197.1"/>
</dbReference>
<evidence type="ECO:0000259" key="8">
    <source>
        <dbReference type="PROSITE" id="PS50039"/>
    </source>
</evidence>
<evidence type="ECO:0000256" key="5">
    <source>
        <dbReference type="ARBA" id="ARBA00023242"/>
    </source>
</evidence>
<evidence type="ECO:0000256" key="3">
    <source>
        <dbReference type="ARBA" id="ARBA00023125"/>
    </source>
</evidence>
<name>A0A8C4QSJ5_EPTBU</name>
<dbReference type="InterPro" id="IPR050211">
    <property type="entry name" value="FOX_domain-containing"/>
</dbReference>
<evidence type="ECO:0000256" key="6">
    <source>
        <dbReference type="PROSITE-ProRule" id="PRU00089"/>
    </source>
</evidence>
<dbReference type="PRINTS" id="PR00053">
    <property type="entry name" value="FORKHEAD"/>
</dbReference>
<dbReference type="GO" id="GO:0009653">
    <property type="term" value="P:anatomical structure morphogenesis"/>
    <property type="evidence" value="ECO:0007669"/>
    <property type="project" value="TreeGrafter"/>
</dbReference>
<reference evidence="9" key="2">
    <citation type="submission" date="2025-09" db="UniProtKB">
        <authorList>
            <consortium name="Ensembl"/>
        </authorList>
    </citation>
    <scope>IDENTIFICATION</scope>
</reference>
<comment type="subcellular location">
    <subcellularLocation>
        <location evidence="1 6">Nucleus</location>
    </subcellularLocation>
</comment>
<dbReference type="FunFam" id="1.10.10.10:FF:000016">
    <property type="entry name" value="Forkhead box protein I1"/>
    <property type="match status" value="1"/>
</dbReference>
<keyword evidence="4" id="KW-0804">Transcription</keyword>
<dbReference type="SMART" id="SM00339">
    <property type="entry name" value="FH"/>
    <property type="match status" value="1"/>
</dbReference>
<keyword evidence="2" id="KW-0805">Transcription regulation</keyword>
<dbReference type="PANTHER" id="PTHR11829:SF384">
    <property type="entry name" value="FORK-HEAD DOMAIN-CONTAINING PROTEIN"/>
    <property type="match status" value="1"/>
</dbReference>
<feature type="DNA-binding region" description="Fork-head" evidence="6">
    <location>
        <begin position="153"/>
        <end position="247"/>
    </location>
</feature>
<evidence type="ECO:0000313" key="10">
    <source>
        <dbReference type="Proteomes" id="UP000694388"/>
    </source>
</evidence>
<feature type="region of interest" description="Disordered" evidence="7">
    <location>
        <begin position="240"/>
        <end position="270"/>
    </location>
</feature>
<feature type="domain" description="Fork-head" evidence="8">
    <location>
        <begin position="153"/>
        <end position="247"/>
    </location>
</feature>
<dbReference type="InterPro" id="IPR001766">
    <property type="entry name" value="Fork_head_dom"/>
</dbReference>
<dbReference type="Proteomes" id="UP000694388">
    <property type="component" value="Unplaced"/>
</dbReference>
<dbReference type="GO" id="GO:0000978">
    <property type="term" value="F:RNA polymerase II cis-regulatory region sequence-specific DNA binding"/>
    <property type="evidence" value="ECO:0007669"/>
    <property type="project" value="TreeGrafter"/>
</dbReference>
<dbReference type="Pfam" id="PF00250">
    <property type="entry name" value="Forkhead"/>
    <property type="match status" value="1"/>
</dbReference>
<evidence type="ECO:0000313" key="9">
    <source>
        <dbReference type="Ensembl" id="ENSEBUP00000019642.1"/>
    </source>
</evidence>
<sequence>MNTFSPSAHDCLFEVSMFRGGGAPAGLGVSGVCGGEAQHSPYSRSRTTVSPTAPYELTPTVSGGSLFHHQHQNHIAWFSSSPGTYATSQPYPSPVTPATPVSTTPPVPRRVTGMVLETSSPADISQSWMGWPSPYHQQHHSLQQQAELLKLARPPYSYSALIAMAIQGAPTRRLTLSQIYSFVSDNFPFYRRSKAGWQNSIRHNLSLNDCFRKVPRDDDDPGKGNYWMLDPNCEKMFDNGNFRRRRKRRGESTAENGKESATPAFSSCIG</sequence>
<reference evidence="9" key="1">
    <citation type="submission" date="2025-08" db="UniProtKB">
        <authorList>
            <consortium name="Ensembl"/>
        </authorList>
    </citation>
    <scope>IDENTIFICATION</scope>
</reference>
<dbReference type="InterPro" id="IPR018122">
    <property type="entry name" value="TF_fork_head_CS_1"/>
</dbReference>
<dbReference type="PROSITE" id="PS00657">
    <property type="entry name" value="FORK_HEAD_1"/>
    <property type="match status" value="1"/>
</dbReference>
<dbReference type="GO" id="GO:0000981">
    <property type="term" value="F:DNA-binding transcription factor activity, RNA polymerase II-specific"/>
    <property type="evidence" value="ECO:0007669"/>
    <property type="project" value="TreeGrafter"/>
</dbReference>
<evidence type="ECO:0000256" key="1">
    <source>
        <dbReference type="ARBA" id="ARBA00004123"/>
    </source>
</evidence>
<dbReference type="InterPro" id="IPR030456">
    <property type="entry name" value="TF_fork_head_CS_2"/>
</dbReference>
<dbReference type="GO" id="GO:0030154">
    <property type="term" value="P:cell differentiation"/>
    <property type="evidence" value="ECO:0007669"/>
    <property type="project" value="TreeGrafter"/>
</dbReference>
<keyword evidence="10" id="KW-1185">Reference proteome</keyword>
<dbReference type="InterPro" id="IPR036388">
    <property type="entry name" value="WH-like_DNA-bd_sf"/>
</dbReference>
<dbReference type="AlphaFoldDB" id="A0A8C4QSJ5"/>
<feature type="region of interest" description="Disordered" evidence="7">
    <location>
        <begin position="88"/>
        <end position="107"/>
    </location>
</feature>
<evidence type="ECO:0000256" key="4">
    <source>
        <dbReference type="ARBA" id="ARBA00023163"/>
    </source>
</evidence>
<dbReference type="Gene3D" id="1.10.10.10">
    <property type="entry name" value="Winged helix-like DNA-binding domain superfamily/Winged helix DNA-binding domain"/>
    <property type="match status" value="1"/>
</dbReference>
<feature type="compositionally biased region" description="Pro residues" evidence="7">
    <location>
        <begin position="91"/>
        <end position="107"/>
    </location>
</feature>
<keyword evidence="5 6" id="KW-0539">Nucleus</keyword>
<dbReference type="PROSITE" id="PS00658">
    <property type="entry name" value="FORK_HEAD_2"/>
    <property type="match status" value="1"/>
</dbReference>
<dbReference type="InterPro" id="IPR036390">
    <property type="entry name" value="WH_DNA-bd_sf"/>
</dbReference>
<protein>
    <submittedName>
        <fullName evidence="9">Forkhead box I2</fullName>
    </submittedName>
</protein>
<organism evidence="9 10">
    <name type="scientific">Eptatretus burgeri</name>
    <name type="common">Inshore hagfish</name>
    <dbReference type="NCBI Taxonomy" id="7764"/>
    <lineage>
        <taxon>Eukaryota</taxon>
        <taxon>Metazoa</taxon>
        <taxon>Chordata</taxon>
        <taxon>Craniata</taxon>
        <taxon>Vertebrata</taxon>
        <taxon>Cyclostomata</taxon>
        <taxon>Myxini</taxon>
        <taxon>Myxiniformes</taxon>
        <taxon>Myxinidae</taxon>
        <taxon>Eptatretinae</taxon>
        <taxon>Eptatretus</taxon>
    </lineage>
</organism>